<feature type="compositionally biased region" description="Acidic residues" evidence="1">
    <location>
        <begin position="27"/>
        <end position="45"/>
    </location>
</feature>
<proteinExistence type="predicted"/>
<name>A0A2P4XDA7_9STRA</name>
<evidence type="ECO:0000313" key="2">
    <source>
        <dbReference type="EMBL" id="POM63528.1"/>
    </source>
</evidence>
<feature type="compositionally biased region" description="Basic and acidic residues" evidence="1">
    <location>
        <begin position="17"/>
        <end position="26"/>
    </location>
</feature>
<evidence type="ECO:0000313" key="3">
    <source>
        <dbReference type="Proteomes" id="UP000237271"/>
    </source>
</evidence>
<sequence>MGQAASSVVHTCEEISKDGGFDKYGDLSDEESGEDDELVEDEESGDEIAHEAMRTLFSVEASTGGIVEGVEWPIPDPVIVMQLRRMLPYCSDEMARASTVASFLKT</sequence>
<dbReference type="EMBL" id="NCKW01011424">
    <property type="protein sequence ID" value="POM63528.1"/>
    <property type="molecule type" value="Genomic_DNA"/>
</dbReference>
<comment type="caution">
    <text evidence="2">The sequence shown here is derived from an EMBL/GenBank/DDBJ whole genome shotgun (WGS) entry which is preliminary data.</text>
</comment>
<evidence type="ECO:0000256" key="1">
    <source>
        <dbReference type="SAM" id="MobiDB-lite"/>
    </source>
</evidence>
<dbReference type="Proteomes" id="UP000237271">
    <property type="component" value="Unassembled WGS sequence"/>
</dbReference>
<reference evidence="2 3" key="1">
    <citation type="journal article" date="2017" name="Genome Biol. Evol.">
        <title>Phytophthora megakarya and P. palmivora, closely related causal agents of cacao black pod rot, underwent increases in genome sizes and gene numbers by different mechanisms.</title>
        <authorList>
            <person name="Ali S.S."/>
            <person name="Shao J."/>
            <person name="Lary D.J."/>
            <person name="Kronmiller B."/>
            <person name="Shen D."/>
            <person name="Strem M.D."/>
            <person name="Amoako-Attah I."/>
            <person name="Akrofi A.Y."/>
            <person name="Begoude B.A."/>
            <person name="Ten Hoopen G.M."/>
            <person name="Coulibaly K."/>
            <person name="Kebe B.I."/>
            <person name="Melnick R.L."/>
            <person name="Guiltinan M.J."/>
            <person name="Tyler B.M."/>
            <person name="Meinhardt L.W."/>
            <person name="Bailey B.A."/>
        </authorList>
    </citation>
    <scope>NUCLEOTIDE SEQUENCE [LARGE SCALE GENOMIC DNA]</scope>
    <source>
        <strain evidence="3">sbr112.9</strain>
    </source>
</reference>
<feature type="non-terminal residue" evidence="2">
    <location>
        <position position="106"/>
    </location>
</feature>
<gene>
    <name evidence="2" type="ORF">PHPALM_21055</name>
</gene>
<accession>A0A2P4XDA7</accession>
<dbReference type="AlphaFoldDB" id="A0A2P4XDA7"/>
<organism evidence="2 3">
    <name type="scientific">Phytophthora palmivora</name>
    <dbReference type="NCBI Taxonomy" id="4796"/>
    <lineage>
        <taxon>Eukaryota</taxon>
        <taxon>Sar</taxon>
        <taxon>Stramenopiles</taxon>
        <taxon>Oomycota</taxon>
        <taxon>Peronosporomycetes</taxon>
        <taxon>Peronosporales</taxon>
        <taxon>Peronosporaceae</taxon>
        <taxon>Phytophthora</taxon>
    </lineage>
</organism>
<feature type="region of interest" description="Disordered" evidence="1">
    <location>
        <begin position="17"/>
        <end position="45"/>
    </location>
</feature>
<protein>
    <submittedName>
        <fullName evidence="2">Uncharacterized protein</fullName>
    </submittedName>
</protein>
<keyword evidence="3" id="KW-1185">Reference proteome</keyword>